<reference evidence="2" key="1">
    <citation type="submission" date="2024-06" db="EMBL/GenBank/DDBJ databases">
        <title>Streptomyces sp. strain HUAS MG91 genome sequences.</title>
        <authorList>
            <person name="Mo P."/>
        </authorList>
    </citation>
    <scope>NUCLEOTIDE SEQUENCE</scope>
    <source>
        <strain evidence="2">HUAS MG91</strain>
    </source>
</reference>
<organism evidence="2">
    <name type="scientific">Streptomyces tabacisoli</name>
    <dbReference type="NCBI Taxonomy" id="3156398"/>
    <lineage>
        <taxon>Bacteria</taxon>
        <taxon>Bacillati</taxon>
        <taxon>Actinomycetota</taxon>
        <taxon>Actinomycetes</taxon>
        <taxon>Kitasatosporales</taxon>
        <taxon>Streptomycetaceae</taxon>
        <taxon>Streptomyces</taxon>
    </lineage>
</organism>
<dbReference type="Pfam" id="PF04149">
    <property type="entry name" value="DUF397"/>
    <property type="match status" value="1"/>
</dbReference>
<dbReference type="InterPro" id="IPR007278">
    <property type="entry name" value="DUF397"/>
</dbReference>
<accession>A0AAU8J4M9</accession>
<gene>
    <name evidence="2" type="ORF">ABII15_27290</name>
</gene>
<evidence type="ECO:0000313" key="2">
    <source>
        <dbReference type="EMBL" id="XCJ75796.1"/>
    </source>
</evidence>
<proteinExistence type="predicted"/>
<dbReference type="KEGG" id="stac:ABII15_27290"/>
<dbReference type="EMBL" id="CP159534">
    <property type="protein sequence ID" value="XCJ75796.1"/>
    <property type="molecule type" value="Genomic_DNA"/>
</dbReference>
<sequence length="75" mass="7904">MDLDVEKARLYALDLSGAEWLRAPGDASRGPVEVASLGGGAVAMRNPAAPHGPVLRFTAHEWEAFKLGALAGEFD</sequence>
<evidence type="ECO:0000259" key="1">
    <source>
        <dbReference type="Pfam" id="PF04149"/>
    </source>
</evidence>
<dbReference type="AlphaFoldDB" id="A0AAU8J4M9"/>
<name>A0AAU8J4M9_9ACTN</name>
<feature type="domain" description="DUF397" evidence="1">
    <location>
        <begin position="29"/>
        <end position="66"/>
    </location>
</feature>
<protein>
    <submittedName>
        <fullName evidence="2">DUF397 domain-containing protein</fullName>
    </submittedName>
</protein>